<dbReference type="SUPFAM" id="SSF56796">
    <property type="entry name" value="Dehydroquinate synthase-like"/>
    <property type="match status" value="1"/>
</dbReference>
<feature type="binding site" evidence="11">
    <location>
        <begin position="116"/>
        <end position="119"/>
    </location>
    <ligand>
        <name>NAD(+)</name>
        <dbReference type="ChEBI" id="CHEBI:57540"/>
    </ligand>
</feature>
<dbReference type="AlphaFoldDB" id="A0A4U8QAE2"/>
<evidence type="ECO:0000256" key="8">
    <source>
        <dbReference type="ARBA" id="ARBA00049006"/>
    </source>
</evidence>
<dbReference type="RefSeq" id="WP_027294436.1">
    <property type="nucleotide sequence ID" value="NZ_CABMJZ010000150.1"/>
</dbReference>
<evidence type="ECO:0000256" key="1">
    <source>
        <dbReference type="ARBA" id="ARBA00007358"/>
    </source>
</evidence>
<comment type="catalytic activity">
    <reaction evidence="8">
        <text>glycerol + NAD(+) = dihydroxyacetone + NADH + H(+)</text>
        <dbReference type="Rhea" id="RHEA:13769"/>
        <dbReference type="ChEBI" id="CHEBI:15378"/>
        <dbReference type="ChEBI" id="CHEBI:16016"/>
        <dbReference type="ChEBI" id="CHEBI:17754"/>
        <dbReference type="ChEBI" id="CHEBI:57540"/>
        <dbReference type="ChEBI" id="CHEBI:57945"/>
        <dbReference type="EC" id="1.1.1.6"/>
    </reaction>
</comment>
<dbReference type="PROSITE" id="PS00060">
    <property type="entry name" value="ADH_IRON_2"/>
    <property type="match status" value="1"/>
</dbReference>
<feature type="binding site" evidence="9">
    <location>
        <position position="254"/>
    </location>
    <ligand>
        <name>glycerol</name>
        <dbReference type="ChEBI" id="CHEBI:17754"/>
    </ligand>
</feature>
<comment type="pathway">
    <text evidence="5">Polyol metabolism; glycerol fermentation; glycerone phosphate from glycerol (oxidative route): step 1/2.</text>
</comment>
<evidence type="ECO:0000256" key="4">
    <source>
        <dbReference type="ARBA" id="ARBA00023027"/>
    </source>
</evidence>
<evidence type="ECO:0000256" key="5">
    <source>
        <dbReference type="ARBA" id="ARBA00037918"/>
    </source>
</evidence>
<evidence type="ECO:0000256" key="9">
    <source>
        <dbReference type="PIRSR" id="PIRSR000112-1"/>
    </source>
</evidence>
<evidence type="ECO:0000256" key="7">
    <source>
        <dbReference type="ARBA" id="ARBA00040132"/>
    </source>
</evidence>
<dbReference type="OrthoDB" id="5198708at2"/>
<comment type="caution">
    <text evidence="13">The sequence shown here is derived from an EMBL/GenBank/DDBJ whole genome shotgun (WGS) entry which is preliminary data.</text>
</comment>
<keyword evidence="3 13" id="KW-0560">Oxidoreductase</keyword>
<protein>
    <recommendedName>
        <fullName evidence="7">Glycerol dehydrogenase</fullName>
        <ecNumber evidence="6">1.1.1.6</ecNumber>
    </recommendedName>
</protein>
<dbReference type="Gene3D" id="1.20.1090.10">
    <property type="entry name" value="Dehydroquinate synthase-like - alpha domain"/>
    <property type="match status" value="1"/>
</dbReference>
<evidence type="ECO:0000259" key="12">
    <source>
        <dbReference type="Pfam" id="PF00465"/>
    </source>
</evidence>
<evidence type="ECO:0000256" key="6">
    <source>
        <dbReference type="ARBA" id="ARBA00039147"/>
    </source>
</evidence>
<evidence type="ECO:0000256" key="10">
    <source>
        <dbReference type="PIRSR" id="PIRSR000112-2"/>
    </source>
</evidence>
<dbReference type="InterPro" id="IPR016205">
    <property type="entry name" value="Glycerol_DH"/>
</dbReference>
<dbReference type="PANTHER" id="PTHR43616:SF5">
    <property type="entry name" value="GLYCEROL DEHYDROGENASE 1"/>
    <property type="match status" value="1"/>
</dbReference>
<dbReference type="PANTHER" id="PTHR43616">
    <property type="entry name" value="GLYCEROL DEHYDROGENASE"/>
    <property type="match status" value="1"/>
</dbReference>
<dbReference type="PIRSF" id="PIRSF000112">
    <property type="entry name" value="Glycerol_dehydrogenase"/>
    <property type="match status" value="1"/>
</dbReference>
<keyword evidence="14" id="KW-1185">Reference proteome</keyword>
<feature type="binding site" evidence="11">
    <location>
        <position position="125"/>
    </location>
    <ligand>
        <name>NAD(+)</name>
        <dbReference type="ChEBI" id="CHEBI:57540"/>
    </ligand>
</feature>
<dbReference type="PROSITE" id="PS00913">
    <property type="entry name" value="ADH_IRON_1"/>
    <property type="match status" value="1"/>
</dbReference>
<dbReference type="Gene3D" id="3.40.50.1970">
    <property type="match status" value="1"/>
</dbReference>
<feature type="binding site" evidence="11">
    <location>
        <begin position="94"/>
        <end position="98"/>
    </location>
    <ligand>
        <name>NAD(+)</name>
        <dbReference type="ChEBI" id="CHEBI:57540"/>
    </ligand>
</feature>
<proteinExistence type="inferred from homology"/>
<dbReference type="InterPro" id="IPR018211">
    <property type="entry name" value="ADH_Fe_CS"/>
</dbReference>
<feature type="domain" description="Alcohol dehydrogenase iron-type/glycerol dehydrogenase GldA" evidence="12">
    <location>
        <begin position="8"/>
        <end position="154"/>
    </location>
</feature>
<dbReference type="EMBL" id="QGQD01000023">
    <property type="protein sequence ID" value="TLD01961.1"/>
    <property type="molecule type" value="Genomic_DNA"/>
</dbReference>
<feature type="binding site" evidence="11">
    <location>
        <position position="131"/>
    </location>
    <ligand>
        <name>NAD(+)</name>
        <dbReference type="ChEBI" id="CHEBI:57540"/>
    </ligand>
</feature>
<keyword evidence="2 9" id="KW-0479">Metal-binding</keyword>
<comment type="cofactor">
    <cofactor evidence="9">
        <name>Zn(2+)</name>
        <dbReference type="ChEBI" id="CHEBI:29105"/>
    </cofactor>
    <text evidence="9">Binds 1 zinc ion per subunit.</text>
</comment>
<keyword evidence="9" id="KW-0862">Zinc</keyword>
<organism evidence="13 14">
    <name type="scientific">Robinsoniella peoriensis</name>
    <dbReference type="NCBI Taxonomy" id="180332"/>
    <lineage>
        <taxon>Bacteria</taxon>
        <taxon>Bacillati</taxon>
        <taxon>Bacillota</taxon>
        <taxon>Clostridia</taxon>
        <taxon>Lachnospirales</taxon>
        <taxon>Lachnospiraceae</taxon>
        <taxon>Robinsoniella</taxon>
    </lineage>
</organism>
<dbReference type="GO" id="GO:0008888">
    <property type="term" value="F:glycerol dehydrogenase (NAD+) activity"/>
    <property type="evidence" value="ECO:0007669"/>
    <property type="project" value="UniProtKB-EC"/>
</dbReference>
<dbReference type="NCBIfam" id="NF006941">
    <property type="entry name" value="PRK09423.1"/>
    <property type="match status" value="1"/>
</dbReference>
<evidence type="ECO:0000256" key="11">
    <source>
        <dbReference type="PIRSR" id="PIRSR000112-3"/>
    </source>
</evidence>
<dbReference type="GO" id="GO:0046872">
    <property type="term" value="F:metal ion binding"/>
    <property type="evidence" value="ECO:0007669"/>
    <property type="project" value="UniProtKB-KW"/>
</dbReference>
<dbReference type="CDD" id="cd08170">
    <property type="entry name" value="GlyDH"/>
    <property type="match status" value="1"/>
</dbReference>
<comment type="similarity">
    <text evidence="1">Belongs to the iron-containing alcohol dehydrogenase family.</text>
</comment>
<sequence>MANIIGSPSRYIQGKGELKNLCSHAEKCGKNLFILTSESGRKRVEPVINEGMKDTSCAVTYEVFGGECSKTEINRIIDACREKNGEVIVGIGGGKTHDTAKAVAYYMNKPVIIVPTIASTDAPCSALSVIYTEEGVFEEYLFLPSSPNMVLVDTDIVSKAPSRLLIAGMGDALATYFEARACQKSNAANCVGGKSTKAAMALAELCYDTLLENGLSAALAVKEKVCTKAVENIIEANTYLSGIGFESGGLAGAHAIHNGLTAIEETHSLYHGEKVAFGTLVQLILEDADSDEIDTVIGFCEEVGLPVTLEGLGIKEVKPEKIMDAARLACAPGETIHNMPFEVTPEDVYAAIMGADAMGRYLTCDE</sequence>
<reference evidence="13 14" key="1">
    <citation type="journal article" date="2019" name="Anaerobe">
        <title>Detection of Robinsoniella peoriensis in multiple bone samples of a trauma patient.</title>
        <authorList>
            <person name="Schrottner P."/>
            <person name="Hartwich K."/>
            <person name="Bunk B."/>
            <person name="Schober I."/>
            <person name="Helbig S."/>
            <person name="Rudolph W.W."/>
            <person name="Gunzer F."/>
        </authorList>
    </citation>
    <scope>NUCLEOTIDE SEQUENCE [LARGE SCALE GENOMIC DNA]</scope>
    <source>
        <strain evidence="13 14">DSM 106044</strain>
    </source>
</reference>
<dbReference type="GO" id="GO:0005829">
    <property type="term" value="C:cytosol"/>
    <property type="evidence" value="ECO:0007669"/>
    <property type="project" value="TreeGrafter"/>
</dbReference>
<evidence type="ECO:0000256" key="2">
    <source>
        <dbReference type="ARBA" id="ARBA00022723"/>
    </source>
</evidence>
<name>A0A4U8QAE2_9FIRM</name>
<dbReference type="EC" id="1.1.1.6" evidence="6"/>
<dbReference type="Proteomes" id="UP000306509">
    <property type="component" value="Unassembled WGS sequence"/>
</dbReference>
<dbReference type="Pfam" id="PF00465">
    <property type="entry name" value="Fe-ADH"/>
    <property type="match status" value="1"/>
</dbReference>
<gene>
    <name evidence="13" type="primary">dhaD_2</name>
    <name evidence="13" type="ORF">DSM106044_00998</name>
</gene>
<dbReference type="STRING" id="180332.GCA_000797495_00327"/>
<evidence type="ECO:0000313" key="13">
    <source>
        <dbReference type="EMBL" id="TLD01961.1"/>
    </source>
</evidence>
<feature type="binding site" evidence="11">
    <location>
        <position position="127"/>
    </location>
    <ligand>
        <name>NAD(+)</name>
        <dbReference type="ChEBI" id="CHEBI:57540"/>
    </ligand>
</feature>
<evidence type="ECO:0000313" key="14">
    <source>
        <dbReference type="Proteomes" id="UP000306509"/>
    </source>
</evidence>
<feature type="binding site" evidence="9">
    <location>
        <position position="171"/>
    </location>
    <ligand>
        <name>glycerol</name>
        <dbReference type="ChEBI" id="CHEBI:17754"/>
    </ligand>
</feature>
<dbReference type="InterPro" id="IPR001670">
    <property type="entry name" value="ADH_Fe/GldA"/>
</dbReference>
<accession>A0A4U8QAE2</accession>
<keyword evidence="4 11" id="KW-0520">NAD</keyword>
<feature type="binding site" evidence="10">
    <location>
        <position position="121"/>
    </location>
    <ligand>
        <name>glycerol</name>
        <dbReference type="ChEBI" id="CHEBI:17754"/>
    </ligand>
</feature>
<evidence type="ECO:0000256" key="3">
    <source>
        <dbReference type="ARBA" id="ARBA00023002"/>
    </source>
</evidence>
<feature type="binding site" evidence="9">
    <location>
        <position position="271"/>
    </location>
    <ligand>
        <name>glycerol</name>
        <dbReference type="ChEBI" id="CHEBI:17754"/>
    </ligand>
</feature>